<feature type="compositionally biased region" description="Polar residues" evidence="1">
    <location>
        <begin position="52"/>
        <end position="65"/>
    </location>
</feature>
<feature type="compositionally biased region" description="Polar residues" evidence="1">
    <location>
        <begin position="90"/>
        <end position="100"/>
    </location>
</feature>
<keyword evidence="2" id="KW-0614">Plasmid</keyword>
<dbReference type="AlphaFoldDB" id="A0A2I7ZJR0"/>
<dbReference type="RefSeq" id="WP_048406270.1">
    <property type="nucleotide sequence ID" value="NZ_JARRUA010000024.1"/>
</dbReference>
<protein>
    <submittedName>
        <fullName evidence="2">Uncharacterized protein</fullName>
    </submittedName>
</protein>
<dbReference type="EMBL" id="MF996509">
    <property type="protein sequence ID" value="AUS92767.1"/>
    <property type="molecule type" value="Genomic_DNA"/>
</dbReference>
<dbReference type="EMBL" id="MF996509">
    <property type="protein sequence ID" value="AUS92813.1"/>
    <property type="molecule type" value="Genomic_DNA"/>
</dbReference>
<feature type="region of interest" description="Disordered" evidence="1">
    <location>
        <begin position="48"/>
        <end position="100"/>
    </location>
</feature>
<geneLocation type="plasmid" evidence="2">
    <name>unnamed1</name>
</geneLocation>
<evidence type="ECO:0000256" key="1">
    <source>
        <dbReference type="SAM" id="MobiDB-lite"/>
    </source>
</evidence>
<sequence length="100" mass="11592">MPKYNKKEKERIELFLDKEKDAAIIEYMDKYATTRAGFVRHVLHEYVKNAGMESSSPKTKTTDNQVNKKSSKTTKNQKKSPKKKLPQFGQAFSSKNFTED</sequence>
<proteinExistence type="predicted"/>
<reference evidence="2" key="1">
    <citation type="submission" date="2017-09" db="EMBL/GenBank/DDBJ databases">
        <title>Sequences of three plasmids isolated from Bacillus glycinfermentans NCCP 15922.</title>
        <authorList>
            <person name="Yu W.-S."/>
            <person name="Do H.-N."/>
            <person name="Cheong H.-M."/>
            <person name="Hwang K.-J."/>
        </authorList>
    </citation>
    <scope>NUCLEOTIDE SEQUENCE</scope>
    <source>
        <strain evidence="2">KBN06P03352</strain>
        <plasmid evidence="2">unnamed1</plasmid>
    </source>
</reference>
<name>A0A2I7ZJR0_9BACI</name>
<organism evidence="2">
    <name type="scientific">Bacillus glycinifermentans</name>
    <dbReference type="NCBI Taxonomy" id="1664069"/>
    <lineage>
        <taxon>Bacteria</taxon>
        <taxon>Bacillati</taxon>
        <taxon>Bacillota</taxon>
        <taxon>Bacilli</taxon>
        <taxon>Bacillales</taxon>
        <taxon>Bacillaceae</taxon>
        <taxon>Bacillus</taxon>
    </lineage>
</organism>
<feature type="compositionally biased region" description="Basic residues" evidence="1">
    <location>
        <begin position="69"/>
        <end position="85"/>
    </location>
</feature>
<evidence type="ECO:0000313" key="2">
    <source>
        <dbReference type="EMBL" id="AUS92813.1"/>
    </source>
</evidence>
<accession>A0A2I7ZJR0</accession>